<accession>A0ABQ3W2X1</accession>
<dbReference type="InterPro" id="IPR029058">
    <property type="entry name" value="AB_hydrolase_fold"/>
</dbReference>
<dbReference type="SUPFAM" id="SSF53474">
    <property type="entry name" value="alpha/beta-Hydrolases"/>
    <property type="match status" value="1"/>
</dbReference>
<dbReference type="RefSeq" id="WP_201331182.1">
    <property type="nucleotide sequence ID" value="NZ_BOCG01000654.1"/>
</dbReference>
<dbReference type="InterPro" id="IPR013094">
    <property type="entry name" value="AB_hydrolase_3"/>
</dbReference>
<dbReference type="PANTHER" id="PTHR48081:SF6">
    <property type="entry name" value="PEPTIDASE S9 PROLYL OLIGOPEPTIDASE CATALYTIC DOMAIN-CONTAINING PROTEIN"/>
    <property type="match status" value="1"/>
</dbReference>
<keyword evidence="1 3" id="KW-0378">Hydrolase</keyword>
<name>A0ABQ3W2X1_9LACO</name>
<organism evidence="3 4">
    <name type="scientific">Lactobacillus nasalidis</name>
    <dbReference type="NCBI Taxonomy" id="2797258"/>
    <lineage>
        <taxon>Bacteria</taxon>
        <taxon>Bacillati</taxon>
        <taxon>Bacillota</taxon>
        <taxon>Bacilli</taxon>
        <taxon>Lactobacillales</taxon>
        <taxon>Lactobacillaceae</taxon>
        <taxon>Lactobacillus</taxon>
    </lineage>
</organism>
<comment type="caution">
    <text evidence="3">The sequence shown here is derived from an EMBL/GenBank/DDBJ whole genome shotgun (WGS) entry which is preliminary data.</text>
</comment>
<evidence type="ECO:0000259" key="2">
    <source>
        <dbReference type="Pfam" id="PF07859"/>
    </source>
</evidence>
<sequence length="302" mass="33403">MKFFTKKIGDRGAKASYYIQEADASVDENRKAPFLIIVPGGAYCYTAWREREPIAFEFISKGFSCAIFDYATEGAEFFDGKHDYSRDPVSAFPNTLTDLARLVADVKANAADWQLDPESINVIGFSAGGNLTAQLAAYWQTPWLAELTGLTSEQMRPDSVGLCYPALKMVDLSNHNIAILNKVKVSVDLVNYAATGVDQSPERIAKINLENAVTDQFPRAFIWGTTEDVNCHVGDAVAFAGELAENKVPFEFHMYQKGSHGMALADKRTDGRPDHSLSNRQASSWTSLYLGWLSENGLYQLL</sequence>
<dbReference type="InterPro" id="IPR050300">
    <property type="entry name" value="GDXG_lipolytic_enzyme"/>
</dbReference>
<dbReference type="Pfam" id="PF07859">
    <property type="entry name" value="Abhydrolase_3"/>
    <property type="match status" value="1"/>
</dbReference>
<reference evidence="4" key="1">
    <citation type="submission" date="2021-01" db="EMBL/GenBank/DDBJ databases">
        <title>Draft genome sequence of Nasalis larvatus strain YZ03.</title>
        <authorList>
            <person name="Suzuki-Hashido N."/>
            <person name="Tsuchida S."/>
            <person name="Hayakawa T."/>
        </authorList>
    </citation>
    <scope>NUCLEOTIDE SEQUENCE [LARGE SCALE GENOMIC DNA]</scope>
    <source>
        <strain evidence="4">YZ03</strain>
    </source>
</reference>
<dbReference type="Gene3D" id="3.40.50.1820">
    <property type="entry name" value="alpha/beta hydrolase"/>
    <property type="match status" value="1"/>
</dbReference>
<gene>
    <name evidence="3" type="ORF">lacNasYZ03_01930</name>
</gene>
<evidence type="ECO:0000313" key="4">
    <source>
        <dbReference type="Proteomes" id="UP000616547"/>
    </source>
</evidence>
<evidence type="ECO:0000256" key="1">
    <source>
        <dbReference type="ARBA" id="ARBA00022801"/>
    </source>
</evidence>
<dbReference type="EMBL" id="BOCI01000056">
    <property type="protein sequence ID" value="GHW00506.1"/>
    <property type="molecule type" value="Genomic_DNA"/>
</dbReference>
<evidence type="ECO:0000313" key="3">
    <source>
        <dbReference type="EMBL" id="GHW00506.1"/>
    </source>
</evidence>
<feature type="domain" description="Alpha/beta hydrolase fold-3" evidence="2">
    <location>
        <begin position="83"/>
        <end position="263"/>
    </location>
</feature>
<protein>
    <submittedName>
        <fullName evidence="3">Sugar hydrolase</fullName>
    </submittedName>
</protein>
<keyword evidence="4" id="KW-1185">Reference proteome</keyword>
<dbReference type="Proteomes" id="UP000616547">
    <property type="component" value="Unassembled WGS sequence"/>
</dbReference>
<dbReference type="GO" id="GO:0016787">
    <property type="term" value="F:hydrolase activity"/>
    <property type="evidence" value="ECO:0007669"/>
    <property type="project" value="UniProtKB-KW"/>
</dbReference>
<proteinExistence type="predicted"/>
<dbReference type="PANTHER" id="PTHR48081">
    <property type="entry name" value="AB HYDROLASE SUPERFAMILY PROTEIN C4A8.06C"/>
    <property type="match status" value="1"/>
</dbReference>